<sequence length="135" mass="14504">MTVKIVGTDQIARNLRAMGKALRRETLVPIIEEELEPMADDMRAGAARGTGEMADSIMVGTELSPAQAAIAEPIAEIEVYAGPGPLPQAIQEEFGNIHQQPRPFIRPAFDGNVDRAMKNVGRRGIDAILEAGKKG</sequence>
<reference evidence="1 2" key="1">
    <citation type="submission" date="2020-07" db="EMBL/GenBank/DDBJ databases">
        <title>Whole genome sequence of Sphingobium yanoikuyae A3.</title>
        <authorList>
            <person name="Han S.-S."/>
        </authorList>
    </citation>
    <scope>NUCLEOTIDE SEQUENCE [LARGE SCALE GENOMIC DNA]</scope>
    <source>
        <strain evidence="1 2">A3</strain>
    </source>
</reference>
<dbReference type="AlphaFoldDB" id="A0A9X7ULX8"/>
<dbReference type="EMBL" id="CP060122">
    <property type="protein sequence ID" value="QNG49200.1"/>
    <property type="molecule type" value="Genomic_DNA"/>
</dbReference>
<protein>
    <submittedName>
        <fullName evidence="1">HK97 gp10 family phage protein</fullName>
    </submittedName>
</protein>
<gene>
    <name evidence="1" type="ORF">H3V42_23080</name>
</gene>
<dbReference type="Proteomes" id="UP000515377">
    <property type="component" value="Chromosome"/>
</dbReference>
<evidence type="ECO:0000313" key="1">
    <source>
        <dbReference type="EMBL" id="QNG49200.1"/>
    </source>
</evidence>
<accession>A0A9X7ULX8</accession>
<name>A0A9X7ULX8_SPHYA</name>
<evidence type="ECO:0000313" key="2">
    <source>
        <dbReference type="Proteomes" id="UP000515377"/>
    </source>
</evidence>
<organism evidence="1 2">
    <name type="scientific">Sphingobium yanoikuyae</name>
    <name type="common">Sphingomonas yanoikuyae</name>
    <dbReference type="NCBI Taxonomy" id="13690"/>
    <lineage>
        <taxon>Bacteria</taxon>
        <taxon>Pseudomonadati</taxon>
        <taxon>Pseudomonadota</taxon>
        <taxon>Alphaproteobacteria</taxon>
        <taxon>Sphingomonadales</taxon>
        <taxon>Sphingomonadaceae</taxon>
        <taxon>Sphingobium</taxon>
    </lineage>
</organism>
<proteinExistence type="predicted"/>